<evidence type="ECO:0000313" key="1">
    <source>
        <dbReference type="EMBL" id="ASQ30510.1"/>
    </source>
</evidence>
<dbReference type="EMBL" id="CP022347">
    <property type="protein sequence ID" value="ASQ30510.1"/>
    <property type="molecule type" value="Genomic_DNA"/>
</dbReference>
<gene>
    <name evidence="1" type="ORF">CAV_0846</name>
</gene>
<name>A0A222MXT2_9BACT</name>
<dbReference type="NCBIfam" id="NF046095">
    <property type="entry name" value="flg_dep_Cj0814"/>
    <property type="match status" value="1"/>
</dbReference>
<dbReference type="InterPro" id="IPR058078">
    <property type="entry name" value="Cj0814-like"/>
</dbReference>
<proteinExistence type="predicted"/>
<dbReference type="RefSeq" id="WP_094325267.1">
    <property type="nucleotide sequence ID" value="NZ_CP022347.1"/>
</dbReference>
<reference evidence="1 2" key="1">
    <citation type="submission" date="2017-07" db="EMBL/GenBank/DDBJ databases">
        <title>Analysis of two Campylobacter avium genomes and identification of a novel hippuricase gene.</title>
        <authorList>
            <person name="Miller W.G."/>
            <person name="Chapman M.H."/>
            <person name="Yee E."/>
            <person name="Revez J."/>
            <person name="Bono J.L."/>
            <person name="Rossi M."/>
        </authorList>
    </citation>
    <scope>NUCLEOTIDE SEQUENCE [LARGE SCALE GENOMIC DNA]</scope>
    <source>
        <strain evidence="1 2">LMG 24591</strain>
    </source>
</reference>
<keyword evidence="2" id="KW-1185">Reference proteome</keyword>
<dbReference type="AlphaFoldDB" id="A0A222MXT2"/>
<evidence type="ECO:0000313" key="2">
    <source>
        <dbReference type="Proteomes" id="UP000201169"/>
    </source>
</evidence>
<protein>
    <submittedName>
        <fullName evidence="1">Uncharacterized protein</fullName>
    </submittedName>
</protein>
<organism evidence="1 2">
    <name type="scientific">Campylobacter avium LMG 24591</name>
    <dbReference type="NCBI Taxonomy" id="522484"/>
    <lineage>
        <taxon>Bacteria</taxon>
        <taxon>Pseudomonadati</taxon>
        <taxon>Campylobacterota</taxon>
        <taxon>Epsilonproteobacteria</taxon>
        <taxon>Campylobacterales</taxon>
        <taxon>Campylobacteraceae</taxon>
        <taxon>Campylobacter</taxon>
    </lineage>
</organism>
<accession>A0A222MXT2</accession>
<dbReference type="KEGG" id="cavi:CAV_0846"/>
<dbReference type="Proteomes" id="UP000201169">
    <property type="component" value="Chromosome"/>
</dbReference>
<dbReference type="OrthoDB" id="5353381at2"/>
<sequence>MSVINPYDNSSILAYSKAKKEAKQSSSLNFANVFAQNLNSKLYEIQQDNALQNALSEAKIEYKNKNLSSLNTEVKKADLGIISALSSLDKTVKSNFAYGYSVDEKGFMGADFNLAANIPLDFKIHKSTLDEMERYAQNKSNNPHRASYVGAKSYFAELDMAHIIGQNYNLFADFAKKASFFDKDSFSQSDLEALPKGVEYSKSKYDFISHTHDISDVSVTHIYKNEADIKEKNDIYLSLMTMGIDYSGVLELDFNTNMKKDADISSEFSFNPDFSMYENEDGSKSLESLFLSFIKSSSPALGGGDTKLDPKVEIYNMAMEKLSKHEKPMDIALLNSQFDFMNYILENANSDRFSTLHFSLWAEENFGVRGSEYGKAAAYGPSFDEAYKNGFRMPTDLVLSEAKDIFERFHRINAKTAV</sequence>